<dbReference type="EnsemblMetazoa" id="PPAI007920-RA">
    <property type="protein sequence ID" value="PPAI007920-PA"/>
    <property type="gene ID" value="PPAI007920"/>
</dbReference>
<dbReference type="GO" id="GO:0005886">
    <property type="term" value="C:plasma membrane"/>
    <property type="evidence" value="ECO:0007669"/>
    <property type="project" value="UniProtKB-SubCell"/>
</dbReference>
<dbReference type="PRINTS" id="PR01609">
    <property type="entry name" value="CD36FAMILY"/>
</dbReference>
<evidence type="ECO:0000256" key="4">
    <source>
        <dbReference type="ARBA" id="ARBA00022475"/>
    </source>
</evidence>
<dbReference type="VEuPathDB" id="VectorBase:PPAPM1_009744"/>
<protein>
    <submittedName>
        <fullName evidence="9">Uncharacterized protein</fullName>
    </submittedName>
</protein>
<keyword evidence="8" id="KW-0325">Glycoprotein</keyword>
<evidence type="ECO:0000256" key="3">
    <source>
        <dbReference type="ARBA" id="ARBA00010532"/>
    </source>
</evidence>
<dbReference type="GO" id="GO:0005044">
    <property type="term" value="F:scavenger receptor activity"/>
    <property type="evidence" value="ECO:0007669"/>
    <property type="project" value="TreeGrafter"/>
</dbReference>
<dbReference type="EMBL" id="AJVK01015511">
    <property type="status" value="NOT_ANNOTATED_CDS"/>
    <property type="molecule type" value="Genomic_DNA"/>
</dbReference>
<evidence type="ECO:0000256" key="7">
    <source>
        <dbReference type="ARBA" id="ARBA00023136"/>
    </source>
</evidence>
<evidence type="ECO:0000256" key="2">
    <source>
        <dbReference type="ARBA" id="ARBA00004236"/>
    </source>
</evidence>
<evidence type="ECO:0000313" key="9">
    <source>
        <dbReference type="EnsemblMetazoa" id="PPAI007920-PA"/>
    </source>
</evidence>
<dbReference type="InterPro" id="IPR002159">
    <property type="entry name" value="CD36_fam"/>
</dbReference>
<evidence type="ECO:0000256" key="8">
    <source>
        <dbReference type="ARBA" id="ARBA00023180"/>
    </source>
</evidence>
<sequence length="228" mass="26446">MYHSFSDRQNVKIGTAHGHEHFFEMNLYNNRPTVPGFRPERGDCYASIENSTEGAFYPQRITEKSVLNYFRKTICRPGYLHYTEDVTLDGMNGKKYVLPGSSYDRTQPLEEDCYRGDDGFEYPDGLSDASKCYYDFPIVVSNPHFLNRSGEWMRKIEGMQPNKEDHESYVILEPLLGVPLKECARSQSNIFIHKLSGFSNPDLQKFSDMVVPMFWGDVVSRIIFTHFF</sequence>
<comment type="similarity">
    <text evidence="3">Belongs to the CD36 family.</text>
</comment>
<dbReference type="PANTHER" id="PTHR11923:SF89">
    <property type="entry name" value="GH15894P"/>
    <property type="match status" value="1"/>
</dbReference>
<keyword evidence="7" id="KW-0472">Membrane</keyword>
<keyword evidence="4" id="KW-1003">Cell membrane</keyword>
<accession>A0A1B0DID6</accession>
<name>A0A1B0DID6_PHLPP</name>
<dbReference type="AlphaFoldDB" id="A0A1B0DID6"/>
<dbReference type="PANTHER" id="PTHR11923">
    <property type="entry name" value="SCAVENGER RECEPTOR CLASS B TYPE-1 SR-B1"/>
    <property type="match status" value="1"/>
</dbReference>
<dbReference type="Pfam" id="PF01130">
    <property type="entry name" value="CD36"/>
    <property type="match status" value="1"/>
</dbReference>
<keyword evidence="6" id="KW-1133">Transmembrane helix</keyword>
<evidence type="ECO:0000313" key="10">
    <source>
        <dbReference type="Proteomes" id="UP000092462"/>
    </source>
</evidence>
<comment type="function">
    <text evidence="1">Plays an olfactory role that is not restricted to pheromone sensitivity.</text>
</comment>
<evidence type="ECO:0000256" key="5">
    <source>
        <dbReference type="ARBA" id="ARBA00022692"/>
    </source>
</evidence>
<dbReference type="Proteomes" id="UP000092462">
    <property type="component" value="Unassembled WGS sequence"/>
</dbReference>
<keyword evidence="10" id="KW-1185">Reference proteome</keyword>
<organism evidence="9 10">
    <name type="scientific">Phlebotomus papatasi</name>
    <name type="common">Sandfly</name>
    <dbReference type="NCBI Taxonomy" id="29031"/>
    <lineage>
        <taxon>Eukaryota</taxon>
        <taxon>Metazoa</taxon>
        <taxon>Ecdysozoa</taxon>
        <taxon>Arthropoda</taxon>
        <taxon>Hexapoda</taxon>
        <taxon>Insecta</taxon>
        <taxon>Pterygota</taxon>
        <taxon>Neoptera</taxon>
        <taxon>Endopterygota</taxon>
        <taxon>Diptera</taxon>
        <taxon>Nematocera</taxon>
        <taxon>Psychodoidea</taxon>
        <taxon>Psychodidae</taxon>
        <taxon>Phlebotomus</taxon>
        <taxon>Phlebotomus</taxon>
    </lineage>
</organism>
<keyword evidence="5" id="KW-0812">Transmembrane</keyword>
<dbReference type="GO" id="GO:0005737">
    <property type="term" value="C:cytoplasm"/>
    <property type="evidence" value="ECO:0007669"/>
    <property type="project" value="TreeGrafter"/>
</dbReference>
<comment type="subcellular location">
    <subcellularLocation>
        <location evidence="2">Cell membrane</location>
    </subcellularLocation>
</comment>
<evidence type="ECO:0000256" key="6">
    <source>
        <dbReference type="ARBA" id="ARBA00022989"/>
    </source>
</evidence>
<reference evidence="9" key="1">
    <citation type="submission" date="2022-08" db="UniProtKB">
        <authorList>
            <consortium name="EnsemblMetazoa"/>
        </authorList>
    </citation>
    <scope>IDENTIFICATION</scope>
    <source>
        <strain evidence="9">Israel</strain>
    </source>
</reference>
<evidence type="ECO:0000256" key="1">
    <source>
        <dbReference type="ARBA" id="ARBA00003156"/>
    </source>
</evidence>
<dbReference type="VEuPathDB" id="VectorBase:PPAI007920"/>
<proteinExistence type="inferred from homology"/>